<keyword evidence="1" id="KW-0472">Membrane</keyword>
<keyword evidence="1" id="KW-0812">Transmembrane</keyword>
<proteinExistence type="predicted"/>
<evidence type="ECO:0000313" key="2">
    <source>
        <dbReference type="EMBL" id="MFI1718632.1"/>
    </source>
</evidence>
<organism evidence="2 3">
    <name type="scientific">Streptomyces litmocidini</name>
    <dbReference type="NCBI Taxonomy" id="67318"/>
    <lineage>
        <taxon>Bacteria</taxon>
        <taxon>Bacillati</taxon>
        <taxon>Actinomycetota</taxon>
        <taxon>Actinomycetes</taxon>
        <taxon>Kitasatosporales</taxon>
        <taxon>Streptomycetaceae</taxon>
        <taxon>Streptomyces</taxon>
    </lineage>
</organism>
<accession>A0ABW7UJZ3</accession>
<dbReference type="RefSeq" id="WP_123458526.1">
    <property type="nucleotide sequence ID" value="NZ_JBIRUI010000024.1"/>
</dbReference>
<protein>
    <submittedName>
        <fullName evidence="2">Uncharacterized protein</fullName>
    </submittedName>
</protein>
<keyword evidence="1" id="KW-1133">Transmembrane helix</keyword>
<name>A0ABW7UJZ3_9ACTN</name>
<sequence>MSWYLALPSALFALLLLLGGAAALRSGWVVPWQRGHVHRIRLFGWAEVAMGSALALQASTALLHDRGADSTVRLIGLGCLFAGLALLTVSQRPASKR</sequence>
<reference evidence="2 3" key="1">
    <citation type="submission" date="2024-10" db="EMBL/GenBank/DDBJ databases">
        <title>The Natural Products Discovery Center: Release of the First 8490 Sequenced Strains for Exploring Actinobacteria Biosynthetic Diversity.</title>
        <authorList>
            <person name="Kalkreuter E."/>
            <person name="Kautsar S.A."/>
            <person name="Yang D."/>
            <person name="Bader C.D."/>
            <person name="Teijaro C.N."/>
            <person name="Fluegel L."/>
            <person name="Davis C.M."/>
            <person name="Simpson J.R."/>
            <person name="Lauterbach L."/>
            <person name="Steele A.D."/>
            <person name="Gui C."/>
            <person name="Meng S."/>
            <person name="Li G."/>
            <person name="Viehrig K."/>
            <person name="Ye F."/>
            <person name="Su P."/>
            <person name="Kiefer A.F."/>
            <person name="Nichols A."/>
            <person name="Cepeda A.J."/>
            <person name="Yan W."/>
            <person name="Fan B."/>
            <person name="Jiang Y."/>
            <person name="Adhikari A."/>
            <person name="Zheng C.-J."/>
            <person name="Schuster L."/>
            <person name="Cowan T.M."/>
            <person name="Smanski M.J."/>
            <person name="Chevrette M.G."/>
            <person name="De Carvalho L.P.S."/>
            <person name="Shen B."/>
        </authorList>
    </citation>
    <scope>NUCLEOTIDE SEQUENCE [LARGE SCALE GENOMIC DNA]</scope>
    <source>
        <strain evidence="2 3">NPDC020602</strain>
    </source>
</reference>
<feature type="transmembrane region" description="Helical" evidence="1">
    <location>
        <begin position="71"/>
        <end position="89"/>
    </location>
</feature>
<gene>
    <name evidence="2" type="ORF">ACH407_34375</name>
</gene>
<dbReference type="EMBL" id="JBIRUI010000024">
    <property type="protein sequence ID" value="MFI1718632.1"/>
    <property type="molecule type" value="Genomic_DNA"/>
</dbReference>
<comment type="caution">
    <text evidence="2">The sequence shown here is derived from an EMBL/GenBank/DDBJ whole genome shotgun (WGS) entry which is preliminary data.</text>
</comment>
<dbReference type="Proteomes" id="UP001611339">
    <property type="component" value="Unassembled WGS sequence"/>
</dbReference>
<evidence type="ECO:0000256" key="1">
    <source>
        <dbReference type="SAM" id="Phobius"/>
    </source>
</evidence>
<keyword evidence="3" id="KW-1185">Reference proteome</keyword>
<evidence type="ECO:0000313" key="3">
    <source>
        <dbReference type="Proteomes" id="UP001611339"/>
    </source>
</evidence>